<dbReference type="KEGG" id="pbas:SMSP2_02387"/>
<dbReference type="InterPro" id="IPR045584">
    <property type="entry name" value="Pilin-like"/>
</dbReference>
<name>A0A1Q2MHK3_9BACT</name>
<dbReference type="Pfam" id="PF07963">
    <property type="entry name" value="N_methyl"/>
    <property type="match status" value="1"/>
</dbReference>
<evidence type="ECO:0000313" key="3">
    <source>
        <dbReference type="Proteomes" id="UP000188181"/>
    </source>
</evidence>
<reference evidence="3" key="1">
    <citation type="submission" date="2017-02" db="EMBL/GenBank/DDBJ databases">
        <title>Comparative genomics and description of representatives of a novel lineage of planctomycetes thriving in anoxic sediments.</title>
        <authorList>
            <person name="Spring S."/>
            <person name="Bunk B."/>
            <person name="Sproer C."/>
        </authorList>
    </citation>
    <scope>NUCLEOTIDE SEQUENCE [LARGE SCALE GENOMIC DNA]</scope>
    <source>
        <strain evidence="3">SM-Chi-D1</strain>
    </source>
</reference>
<dbReference type="OrthoDB" id="5296638at2"/>
<dbReference type="AlphaFoldDB" id="A0A1Q2MHK3"/>
<organism evidence="2 3">
    <name type="scientific">Limihaloglobus sulfuriphilus</name>
    <dbReference type="NCBI Taxonomy" id="1851148"/>
    <lineage>
        <taxon>Bacteria</taxon>
        <taxon>Pseudomonadati</taxon>
        <taxon>Planctomycetota</taxon>
        <taxon>Phycisphaerae</taxon>
        <taxon>Sedimentisphaerales</taxon>
        <taxon>Sedimentisphaeraceae</taxon>
        <taxon>Limihaloglobus</taxon>
    </lineage>
</organism>
<sequence>MFCEGVTFRRNSGFTLVELMVVVLIITILSAIGMSFQTRFVDSAKWTEGKTGCGAIATSLRGYYAQTCGEGGPPADVKALGFGPGDLEGKYFTLSDYQITDLVWTATELEYKIVCVSTKENAPGTPGQFNLYSSGEYELILEGEN</sequence>
<dbReference type="STRING" id="1851148.SMSP2_02387"/>
<keyword evidence="1" id="KW-0472">Membrane</keyword>
<dbReference type="EMBL" id="CP019646">
    <property type="protein sequence ID" value="AQQ72008.1"/>
    <property type="molecule type" value="Genomic_DNA"/>
</dbReference>
<dbReference type="NCBIfam" id="TIGR02532">
    <property type="entry name" value="IV_pilin_GFxxxE"/>
    <property type="match status" value="1"/>
</dbReference>
<dbReference type="Proteomes" id="UP000188181">
    <property type="component" value="Chromosome"/>
</dbReference>
<evidence type="ECO:0000313" key="2">
    <source>
        <dbReference type="EMBL" id="AQQ72008.1"/>
    </source>
</evidence>
<protein>
    <submittedName>
        <fullName evidence="2">PilD-dependent protein PddA</fullName>
    </submittedName>
</protein>
<dbReference type="InterPro" id="IPR012902">
    <property type="entry name" value="N_methyl_site"/>
</dbReference>
<dbReference type="Gene3D" id="3.30.700.10">
    <property type="entry name" value="Glycoprotein, Type 4 Pilin"/>
    <property type="match status" value="1"/>
</dbReference>
<keyword evidence="3" id="KW-1185">Reference proteome</keyword>
<gene>
    <name evidence="2" type="primary">xcpT_18</name>
    <name evidence="2" type="ORF">SMSP2_02387</name>
</gene>
<proteinExistence type="predicted"/>
<feature type="transmembrane region" description="Helical" evidence="1">
    <location>
        <begin position="12"/>
        <end position="36"/>
    </location>
</feature>
<keyword evidence="1" id="KW-0812">Transmembrane</keyword>
<dbReference type="SUPFAM" id="SSF54523">
    <property type="entry name" value="Pili subunits"/>
    <property type="match status" value="1"/>
</dbReference>
<dbReference type="RefSeq" id="WP_146684243.1">
    <property type="nucleotide sequence ID" value="NZ_CP019646.1"/>
</dbReference>
<dbReference type="PROSITE" id="PS00409">
    <property type="entry name" value="PROKAR_NTER_METHYL"/>
    <property type="match status" value="1"/>
</dbReference>
<keyword evidence="1" id="KW-1133">Transmembrane helix</keyword>
<evidence type="ECO:0000256" key="1">
    <source>
        <dbReference type="SAM" id="Phobius"/>
    </source>
</evidence>
<accession>A0A1Q2MHK3</accession>